<dbReference type="NCBIfam" id="TIGR02118">
    <property type="entry name" value="EthD family reductase"/>
    <property type="match status" value="1"/>
</dbReference>
<dbReference type="InterPro" id="IPR009799">
    <property type="entry name" value="EthD_dom"/>
</dbReference>
<feature type="domain" description="EthD" evidence="1">
    <location>
        <begin position="13"/>
        <end position="81"/>
    </location>
</feature>
<evidence type="ECO:0000259" key="1">
    <source>
        <dbReference type="Pfam" id="PF07110"/>
    </source>
</evidence>
<dbReference type="AlphaFoldDB" id="A0A840FBJ0"/>
<dbReference type="RefSeq" id="WP_183372360.1">
    <property type="nucleotide sequence ID" value="NZ_BAABHL010000114.1"/>
</dbReference>
<dbReference type="Gene3D" id="3.30.70.100">
    <property type="match status" value="1"/>
</dbReference>
<dbReference type="SUPFAM" id="SSF54909">
    <property type="entry name" value="Dimeric alpha+beta barrel"/>
    <property type="match status" value="1"/>
</dbReference>
<dbReference type="InterPro" id="IPR011008">
    <property type="entry name" value="Dimeric_a/b-barrel"/>
</dbReference>
<sequence length="113" mass="12477">MYKLFAYWTAPKPEDREAFEEYYVNEHVPRAAAVPHLESIVTTLTSDGLEGGEAATYRVAEMSFADRAAYEASAKSPEWAAMRECAGDIIAEYGVVMTVALGETVEGTPTYRE</sequence>
<dbReference type="Proteomes" id="UP000551501">
    <property type="component" value="Unassembled WGS sequence"/>
</dbReference>
<dbReference type="Pfam" id="PF07110">
    <property type="entry name" value="EthD"/>
    <property type="match status" value="1"/>
</dbReference>
<proteinExistence type="predicted"/>
<dbReference type="EMBL" id="JACIFP010000001">
    <property type="protein sequence ID" value="MBB4137500.1"/>
    <property type="molecule type" value="Genomic_DNA"/>
</dbReference>
<protein>
    <submittedName>
        <fullName evidence="2">Uncharacterized protein (TIGR02118 family)</fullName>
    </submittedName>
</protein>
<organism evidence="2 3">
    <name type="scientific">Gordonia humi</name>
    <dbReference type="NCBI Taxonomy" id="686429"/>
    <lineage>
        <taxon>Bacteria</taxon>
        <taxon>Bacillati</taxon>
        <taxon>Actinomycetota</taxon>
        <taxon>Actinomycetes</taxon>
        <taxon>Mycobacteriales</taxon>
        <taxon>Gordoniaceae</taxon>
        <taxon>Gordonia</taxon>
    </lineage>
</organism>
<evidence type="ECO:0000313" key="2">
    <source>
        <dbReference type="EMBL" id="MBB4137500.1"/>
    </source>
</evidence>
<reference evidence="2 3" key="1">
    <citation type="submission" date="2020-08" db="EMBL/GenBank/DDBJ databases">
        <title>Sequencing the genomes of 1000 actinobacteria strains.</title>
        <authorList>
            <person name="Klenk H.-P."/>
        </authorList>
    </citation>
    <scope>NUCLEOTIDE SEQUENCE [LARGE SCALE GENOMIC DNA]</scope>
    <source>
        <strain evidence="2 3">DSM 45298</strain>
    </source>
</reference>
<keyword evidence="3" id="KW-1185">Reference proteome</keyword>
<name>A0A840FBJ0_9ACTN</name>
<evidence type="ECO:0000313" key="3">
    <source>
        <dbReference type="Proteomes" id="UP000551501"/>
    </source>
</evidence>
<comment type="caution">
    <text evidence="2">The sequence shown here is derived from an EMBL/GenBank/DDBJ whole genome shotgun (WGS) entry which is preliminary data.</text>
</comment>
<dbReference type="GO" id="GO:0016491">
    <property type="term" value="F:oxidoreductase activity"/>
    <property type="evidence" value="ECO:0007669"/>
    <property type="project" value="InterPro"/>
</dbReference>
<accession>A0A840FBJ0</accession>
<gene>
    <name evidence="2" type="ORF">BKA16_004052</name>
</gene>